<evidence type="ECO:0000256" key="5">
    <source>
        <dbReference type="ARBA" id="ARBA00023235"/>
    </source>
</evidence>
<dbReference type="Proteomes" id="UP000054976">
    <property type="component" value="Unassembled WGS sequence"/>
</dbReference>
<dbReference type="NCBIfam" id="TIGR00713">
    <property type="entry name" value="hemL"/>
    <property type="match status" value="1"/>
</dbReference>
<dbReference type="GO" id="GO:0008483">
    <property type="term" value="F:transaminase activity"/>
    <property type="evidence" value="ECO:0007669"/>
    <property type="project" value="InterPro"/>
</dbReference>
<evidence type="ECO:0000256" key="4">
    <source>
        <dbReference type="ARBA" id="ARBA00022898"/>
    </source>
</evidence>
<dbReference type="NCBIfam" id="NF000818">
    <property type="entry name" value="PRK00062.1"/>
    <property type="match status" value="1"/>
</dbReference>
<dbReference type="PROSITE" id="PS00600">
    <property type="entry name" value="AA_TRANSFER_CLASS_3"/>
    <property type="match status" value="1"/>
</dbReference>
<dbReference type="GO" id="GO:0006782">
    <property type="term" value="P:protoporphyrinogen IX biosynthetic process"/>
    <property type="evidence" value="ECO:0007669"/>
    <property type="project" value="UniProtKB-UniRule"/>
</dbReference>
<dbReference type="Gene3D" id="3.40.640.10">
    <property type="entry name" value="Type I PLP-dependent aspartate aminotransferase-like (Major domain)"/>
    <property type="match status" value="1"/>
</dbReference>
<dbReference type="InterPro" id="IPR005814">
    <property type="entry name" value="Aminotrans_3"/>
</dbReference>
<comment type="cofactor">
    <cofactor evidence="1 7">
        <name>pyridoxal 5'-phosphate</name>
        <dbReference type="ChEBI" id="CHEBI:597326"/>
    </cofactor>
</comment>
<evidence type="ECO:0000256" key="7">
    <source>
        <dbReference type="HAMAP-Rule" id="MF_00375"/>
    </source>
</evidence>
<dbReference type="GO" id="GO:0042286">
    <property type="term" value="F:glutamate-1-semialdehyde 2,1-aminomutase activity"/>
    <property type="evidence" value="ECO:0007669"/>
    <property type="project" value="UniProtKB-UniRule"/>
</dbReference>
<dbReference type="GO" id="GO:0005737">
    <property type="term" value="C:cytoplasm"/>
    <property type="evidence" value="ECO:0007669"/>
    <property type="project" value="UniProtKB-SubCell"/>
</dbReference>
<dbReference type="OrthoDB" id="9801052at2"/>
<evidence type="ECO:0000256" key="2">
    <source>
        <dbReference type="ARBA" id="ARBA00004819"/>
    </source>
</evidence>
<comment type="caution">
    <text evidence="8">The sequence shown here is derived from an EMBL/GenBank/DDBJ whole genome shotgun (WGS) entry which is preliminary data.</text>
</comment>
<dbReference type="InterPro" id="IPR015422">
    <property type="entry name" value="PyrdxlP-dep_Trfase_small"/>
</dbReference>
<organism evidence="8 9">
    <name type="scientific">Thermodesulfovibrio aggregans</name>
    <dbReference type="NCBI Taxonomy" id="86166"/>
    <lineage>
        <taxon>Bacteria</taxon>
        <taxon>Pseudomonadati</taxon>
        <taxon>Nitrospirota</taxon>
        <taxon>Thermodesulfovibrionia</taxon>
        <taxon>Thermodesulfovibrionales</taxon>
        <taxon>Thermodesulfovibrionaceae</taxon>
        <taxon>Thermodesulfovibrio</taxon>
    </lineage>
</organism>
<comment type="catalytic activity">
    <reaction evidence="7">
        <text>(S)-4-amino-5-oxopentanoate = 5-aminolevulinate</text>
        <dbReference type="Rhea" id="RHEA:14265"/>
        <dbReference type="ChEBI" id="CHEBI:57501"/>
        <dbReference type="ChEBI" id="CHEBI:356416"/>
        <dbReference type="EC" id="5.4.3.8"/>
    </reaction>
</comment>
<dbReference type="Pfam" id="PF00202">
    <property type="entry name" value="Aminotran_3"/>
    <property type="match status" value="1"/>
</dbReference>
<dbReference type="UniPathway" id="UPA00251">
    <property type="reaction ID" value="UER00317"/>
</dbReference>
<dbReference type="RefSeq" id="WP_059176068.1">
    <property type="nucleotide sequence ID" value="NZ_BCNO01000001.1"/>
</dbReference>
<keyword evidence="9" id="KW-1185">Reference proteome</keyword>
<feature type="modified residue" description="N6-(pyridoxal phosphate)lysine" evidence="7">
    <location>
        <position position="267"/>
    </location>
</feature>
<keyword evidence="7" id="KW-0963">Cytoplasm</keyword>
<evidence type="ECO:0000256" key="6">
    <source>
        <dbReference type="ARBA" id="ARBA00023244"/>
    </source>
</evidence>
<accession>A0A0U9HNG7</accession>
<dbReference type="CDD" id="cd00610">
    <property type="entry name" value="OAT_like"/>
    <property type="match status" value="1"/>
</dbReference>
<evidence type="ECO:0000313" key="8">
    <source>
        <dbReference type="EMBL" id="GAQ94638.1"/>
    </source>
</evidence>
<comment type="similarity">
    <text evidence="3 7">Belongs to the class-III pyridoxal-phosphate-dependent aminotransferase family. HemL subfamily.</text>
</comment>
<dbReference type="InterPro" id="IPR004639">
    <property type="entry name" value="4pyrrol_synth_GluAld_NH2Trfase"/>
</dbReference>
<protein>
    <recommendedName>
        <fullName evidence="7">Glutamate-1-semialdehyde 2,1-aminomutase</fullName>
        <shortName evidence="7">GSA</shortName>
        <ecNumber evidence="7">5.4.3.8</ecNumber>
    </recommendedName>
    <alternativeName>
        <fullName evidence="7">Glutamate-1-semialdehyde aminotransferase</fullName>
        <shortName evidence="7">GSA-AT</shortName>
    </alternativeName>
</protein>
<comment type="subunit">
    <text evidence="7">Homodimer.</text>
</comment>
<proteinExistence type="inferred from homology"/>
<dbReference type="FunFam" id="3.40.640.10:FF:000021">
    <property type="entry name" value="Glutamate-1-semialdehyde 2,1-aminomutase"/>
    <property type="match status" value="1"/>
</dbReference>
<dbReference type="EMBL" id="BCNO01000001">
    <property type="protein sequence ID" value="GAQ94638.1"/>
    <property type="molecule type" value="Genomic_DNA"/>
</dbReference>
<dbReference type="InterPro" id="IPR049704">
    <property type="entry name" value="Aminotrans_3_PPA_site"/>
</dbReference>
<dbReference type="Gene3D" id="3.90.1150.10">
    <property type="entry name" value="Aspartate Aminotransferase, domain 1"/>
    <property type="match status" value="1"/>
</dbReference>
<evidence type="ECO:0000256" key="3">
    <source>
        <dbReference type="ARBA" id="ARBA00008981"/>
    </source>
</evidence>
<keyword evidence="4 7" id="KW-0663">Pyridoxal phosphate</keyword>
<comment type="pathway">
    <text evidence="2">Porphyrin-containing compound metabolism; protoporphyrin-IX biosynthesis; 5-aminolevulinate from L-glutamyl-tRNA(Glu): step 2/2.</text>
</comment>
<dbReference type="PANTHER" id="PTHR43713">
    <property type="entry name" value="GLUTAMATE-1-SEMIALDEHYDE 2,1-AMINOMUTASE"/>
    <property type="match status" value="1"/>
</dbReference>
<dbReference type="AlphaFoldDB" id="A0A0U9HNG7"/>
<dbReference type="STRING" id="86166.TAGGR_1823"/>
<dbReference type="HAMAP" id="MF_00375">
    <property type="entry name" value="HemL_aminotrans_3"/>
    <property type="match status" value="1"/>
</dbReference>
<keyword evidence="5 7" id="KW-0413">Isomerase</keyword>
<gene>
    <name evidence="7" type="primary">hemL</name>
    <name evidence="8" type="ORF">TAGGR_1823</name>
</gene>
<dbReference type="PANTHER" id="PTHR43713:SF3">
    <property type="entry name" value="GLUTAMATE-1-SEMIALDEHYDE 2,1-AMINOMUTASE 1, CHLOROPLASTIC-RELATED"/>
    <property type="match status" value="1"/>
</dbReference>
<keyword evidence="6 7" id="KW-0627">Porphyrin biosynthesis</keyword>
<dbReference type="InterPro" id="IPR015421">
    <property type="entry name" value="PyrdxlP-dep_Trfase_major"/>
</dbReference>
<evidence type="ECO:0000256" key="1">
    <source>
        <dbReference type="ARBA" id="ARBA00001933"/>
    </source>
</evidence>
<name>A0A0U9HNG7_9BACT</name>
<dbReference type="GO" id="GO:0030170">
    <property type="term" value="F:pyridoxal phosphate binding"/>
    <property type="evidence" value="ECO:0007669"/>
    <property type="project" value="InterPro"/>
</dbReference>
<sequence>MKTKKSQKLYKKALTLMPGGVNSPVRAFKAVGGNPLFIAKAKGSKIYDVDGNEYIDYVLSWGPLILGHAHPAVVKALKKAVERGTSYGAPTELEIELAKLVKKAFPSIEKIRMVNSGTEATMSAIRLARGFTKRDKVIKFEGCYHGHVDGLLVSAGSGGATFGIPDSLGVPVSYTKETIVLPFNDIEAFRATLKEHGKEIACVILEPVIGNMGCILPRQEFLEALREETEKYEIVLIFDEVMTGFRVSFGGAQSYFGIKPDLTCLGKVIGGGLPVGAYGGKKEIMSFVAPEGGVYQAGTLSGNPLAVSAGIETLKILSKASTYKKLDKIMQHLEEGLKDAAKRAGIKVKFYRAGTMFCTYFTETDVIDARTAKTSDTEKFKKFFWGMLERGVYIAPSQFEAGFISLAHTQKDIEKTVKAAYEVFKKL</sequence>
<reference evidence="9" key="1">
    <citation type="submission" date="2016-01" db="EMBL/GenBank/DDBJ databases">
        <title>Draft genome sequence of Thermodesulfovibrio aggregans strain TGE-P1.</title>
        <authorList>
            <person name="Sekiguchi Y."/>
            <person name="Ohashi A."/>
            <person name="Matsuura N."/>
            <person name="Tourlousse M.D."/>
        </authorList>
    </citation>
    <scope>NUCLEOTIDE SEQUENCE [LARGE SCALE GENOMIC DNA]</scope>
    <source>
        <strain evidence="9">TGE-P1</strain>
    </source>
</reference>
<comment type="subcellular location">
    <subcellularLocation>
        <location evidence="7">Cytoplasm</location>
    </subcellularLocation>
</comment>
<evidence type="ECO:0000313" key="9">
    <source>
        <dbReference type="Proteomes" id="UP000054976"/>
    </source>
</evidence>
<dbReference type="EC" id="5.4.3.8" evidence="7"/>
<dbReference type="SUPFAM" id="SSF53383">
    <property type="entry name" value="PLP-dependent transferases"/>
    <property type="match status" value="1"/>
</dbReference>
<dbReference type="InterPro" id="IPR015424">
    <property type="entry name" value="PyrdxlP-dep_Trfase"/>
</dbReference>